<dbReference type="GO" id="GO:0030422">
    <property type="term" value="P:siRNA processing"/>
    <property type="evidence" value="ECO:0007669"/>
    <property type="project" value="TreeGrafter"/>
</dbReference>
<dbReference type="GO" id="GO:0070578">
    <property type="term" value="C:RISC-loading complex"/>
    <property type="evidence" value="ECO:0007669"/>
    <property type="project" value="TreeGrafter"/>
</dbReference>
<dbReference type="GO" id="GO:0005634">
    <property type="term" value="C:nucleus"/>
    <property type="evidence" value="ECO:0007669"/>
    <property type="project" value="TreeGrafter"/>
</dbReference>
<organism evidence="4 5">
    <name type="scientific">Anopheles melas</name>
    <dbReference type="NCBI Taxonomy" id="34690"/>
    <lineage>
        <taxon>Eukaryota</taxon>
        <taxon>Metazoa</taxon>
        <taxon>Ecdysozoa</taxon>
        <taxon>Arthropoda</taxon>
        <taxon>Hexapoda</taxon>
        <taxon>Insecta</taxon>
        <taxon>Pterygota</taxon>
        <taxon>Neoptera</taxon>
        <taxon>Endopterygota</taxon>
        <taxon>Diptera</taxon>
        <taxon>Nematocera</taxon>
        <taxon>Culicoidea</taxon>
        <taxon>Culicidae</taxon>
        <taxon>Anophelinae</taxon>
        <taxon>Anopheles</taxon>
    </lineage>
</organism>
<keyword evidence="1 2" id="KW-0694">RNA-binding</keyword>
<reference evidence="5" key="1">
    <citation type="submission" date="2014-01" db="EMBL/GenBank/DDBJ databases">
        <title>The Genome Sequence of Anopheles melas CM1001059_A (V2).</title>
        <authorList>
            <consortium name="The Broad Institute Genomics Platform"/>
            <person name="Neafsey D.E."/>
            <person name="Besansky N."/>
            <person name="Howell P."/>
            <person name="Walton C."/>
            <person name="Young S.K."/>
            <person name="Zeng Q."/>
            <person name="Gargeya S."/>
            <person name="Fitzgerald M."/>
            <person name="Haas B."/>
            <person name="Abouelleil A."/>
            <person name="Allen A.W."/>
            <person name="Alvarado L."/>
            <person name="Arachchi H.M."/>
            <person name="Berlin A.M."/>
            <person name="Chapman S.B."/>
            <person name="Gainer-Dewar J."/>
            <person name="Goldberg J."/>
            <person name="Griggs A."/>
            <person name="Gujja S."/>
            <person name="Hansen M."/>
            <person name="Howarth C."/>
            <person name="Imamovic A."/>
            <person name="Ireland A."/>
            <person name="Larimer J."/>
            <person name="McCowan C."/>
            <person name="Murphy C."/>
            <person name="Pearson M."/>
            <person name="Poon T.W."/>
            <person name="Priest M."/>
            <person name="Roberts A."/>
            <person name="Saif S."/>
            <person name="Shea T."/>
            <person name="Sisk P."/>
            <person name="Sykes S."/>
            <person name="Wortman J."/>
            <person name="Nusbaum C."/>
            <person name="Birren B."/>
        </authorList>
    </citation>
    <scope>NUCLEOTIDE SEQUENCE [LARGE SCALE GENOMIC DNA]</scope>
    <source>
        <strain evidence="5">CM1001059</strain>
    </source>
</reference>
<proteinExistence type="predicted"/>
<keyword evidence="5" id="KW-1185">Reference proteome</keyword>
<dbReference type="STRING" id="34690.A0A182TNE2"/>
<feature type="domain" description="DRBM" evidence="3">
    <location>
        <begin position="57"/>
        <end position="93"/>
    </location>
</feature>
<dbReference type="EnsemblMetazoa" id="AMEC005476-RA">
    <property type="protein sequence ID" value="AMEC005476-PA"/>
    <property type="gene ID" value="AMEC005476"/>
</dbReference>
<dbReference type="InterPro" id="IPR014720">
    <property type="entry name" value="dsRBD_dom"/>
</dbReference>
<evidence type="ECO:0000256" key="2">
    <source>
        <dbReference type="PROSITE-ProRule" id="PRU00266"/>
    </source>
</evidence>
<dbReference type="GO" id="GO:0016442">
    <property type="term" value="C:RISC complex"/>
    <property type="evidence" value="ECO:0007669"/>
    <property type="project" value="TreeGrafter"/>
</dbReference>
<accession>A0A182TNE2</accession>
<evidence type="ECO:0000313" key="5">
    <source>
        <dbReference type="Proteomes" id="UP000075902"/>
    </source>
</evidence>
<dbReference type="Gene3D" id="3.30.160.20">
    <property type="match status" value="2"/>
</dbReference>
<dbReference type="PROSITE" id="PS50137">
    <property type="entry name" value="DS_RBD"/>
    <property type="match status" value="2"/>
</dbReference>
<dbReference type="GO" id="GO:0005737">
    <property type="term" value="C:cytoplasm"/>
    <property type="evidence" value="ECO:0007669"/>
    <property type="project" value="TreeGrafter"/>
</dbReference>
<evidence type="ECO:0000259" key="3">
    <source>
        <dbReference type="PROSITE" id="PS50137"/>
    </source>
</evidence>
<sequence length="239" mass="26405">MYEAGSARRKLFKKTSKPQQLSKLASVLKPYSSGLALHNVLSPAMPEITVAKQRDLEFKAEIVVNATRYEAVGQNKKIAKANVSEMVLRDLCLQHLSARGEEEHHEVVDEVEPNSYEALLMTNVASFAVHKLLEEWNASLLAVNWQPTISSPTADGIKIRSQLPPNPTSYVPTSLLVFMVPQAKFEDDGVKILGSPDQNIYKARARVDEQCFFGTGSSKKLARVAAAKDACKTLFGVEY</sequence>
<feature type="domain" description="DRBM" evidence="3">
    <location>
        <begin position="194"/>
        <end position="236"/>
    </location>
</feature>
<dbReference type="Proteomes" id="UP000075902">
    <property type="component" value="Unassembled WGS sequence"/>
</dbReference>
<name>A0A182TNE2_9DIPT</name>
<reference evidence="4" key="2">
    <citation type="submission" date="2020-05" db="UniProtKB">
        <authorList>
            <consortium name="EnsemblMetazoa"/>
        </authorList>
    </citation>
    <scope>IDENTIFICATION</scope>
    <source>
        <strain evidence="4">CM1001059</strain>
    </source>
</reference>
<dbReference type="GO" id="GO:0070920">
    <property type="term" value="P:regulation of regulatory ncRNA processing"/>
    <property type="evidence" value="ECO:0007669"/>
    <property type="project" value="TreeGrafter"/>
</dbReference>
<protein>
    <recommendedName>
        <fullName evidence="3">DRBM domain-containing protein</fullName>
    </recommendedName>
</protein>
<dbReference type="SUPFAM" id="SSF54768">
    <property type="entry name" value="dsRNA-binding domain-like"/>
    <property type="match status" value="2"/>
</dbReference>
<dbReference type="PANTHER" id="PTHR46205:SF5">
    <property type="entry name" value="BLANKS-RELATED"/>
    <property type="match status" value="1"/>
</dbReference>
<dbReference type="InterPro" id="IPR051247">
    <property type="entry name" value="RLC_Component"/>
</dbReference>
<dbReference type="GO" id="GO:0003725">
    <property type="term" value="F:double-stranded RNA binding"/>
    <property type="evidence" value="ECO:0007669"/>
    <property type="project" value="TreeGrafter"/>
</dbReference>
<dbReference type="PANTHER" id="PTHR46205">
    <property type="entry name" value="LOQUACIOUS, ISOFORM B"/>
    <property type="match status" value="1"/>
</dbReference>
<evidence type="ECO:0000313" key="4">
    <source>
        <dbReference type="EnsemblMetazoa" id="AMEC005476-PA"/>
    </source>
</evidence>
<dbReference type="VEuPathDB" id="VectorBase:AMEC005476"/>
<dbReference type="Pfam" id="PF00035">
    <property type="entry name" value="dsrm"/>
    <property type="match status" value="1"/>
</dbReference>
<evidence type="ECO:0000256" key="1">
    <source>
        <dbReference type="ARBA" id="ARBA00022884"/>
    </source>
</evidence>
<dbReference type="AlphaFoldDB" id="A0A182TNE2"/>
<dbReference type="CDD" id="cd00048">
    <property type="entry name" value="DSRM_SF"/>
    <property type="match status" value="2"/>
</dbReference>
<dbReference type="GO" id="GO:0035197">
    <property type="term" value="F:siRNA binding"/>
    <property type="evidence" value="ECO:0007669"/>
    <property type="project" value="TreeGrafter"/>
</dbReference>